<proteinExistence type="predicted"/>
<keyword evidence="2" id="KW-1185">Reference proteome</keyword>
<dbReference type="PANTHER" id="PTHR33063:SF13">
    <property type="entry name" value="OS02G0583500 PROTEIN"/>
    <property type="match status" value="1"/>
</dbReference>
<dbReference type="EnsemblPlants" id="OB06G23210.1">
    <property type="protein sequence ID" value="OB06G23210.1"/>
    <property type="gene ID" value="OB06G23210"/>
</dbReference>
<evidence type="ECO:0000313" key="1">
    <source>
        <dbReference type="EnsemblPlants" id="OB06G23210.1"/>
    </source>
</evidence>
<dbReference type="STRING" id="4533.J3ME77"/>
<dbReference type="AlphaFoldDB" id="J3ME77"/>
<reference evidence="1" key="2">
    <citation type="submission" date="2013-04" db="UniProtKB">
        <authorList>
            <consortium name="EnsemblPlants"/>
        </authorList>
    </citation>
    <scope>IDENTIFICATION</scope>
</reference>
<dbReference type="PANTHER" id="PTHR33063">
    <property type="entry name" value="OS02G0583500 PROTEIN"/>
    <property type="match status" value="1"/>
</dbReference>
<organism evidence="1">
    <name type="scientific">Oryza brachyantha</name>
    <name type="common">malo sina</name>
    <dbReference type="NCBI Taxonomy" id="4533"/>
    <lineage>
        <taxon>Eukaryota</taxon>
        <taxon>Viridiplantae</taxon>
        <taxon>Streptophyta</taxon>
        <taxon>Embryophyta</taxon>
        <taxon>Tracheophyta</taxon>
        <taxon>Spermatophyta</taxon>
        <taxon>Magnoliopsida</taxon>
        <taxon>Liliopsida</taxon>
        <taxon>Poales</taxon>
        <taxon>Poaceae</taxon>
        <taxon>BOP clade</taxon>
        <taxon>Oryzoideae</taxon>
        <taxon>Oryzeae</taxon>
        <taxon>Oryzinae</taxon>
        <taxon>Oryza</taxon>
    </lineage>
</organism>
<evidence type="ECO:0000313" key="2">
    <source>
        <dbReference type="Proteomes" id="UP000006038"/>
    </source>
</evidence>
<dbReference type="Proteomes" id="UP000006038">
    <property type="component" value="Chromosome 6"/>
</dbReference>
<reference evidence="1" key="1">
    <citation type="journal article" date="2013" name="Nat. Commun.">
        <title>Whole-genome sequencing of Oryza brachyantha reveals mechanisms underlying Oryza genome evolution.</title>
        <authorList>
            <person name="Chen J."/>
            <person name="Huang Q."/>
            <person name="Gao D."/>
            <person name="Wang J."/>
            <person name="Lang Y."/>
            <person name="Liu T."/>
            <person name="Li B."/>
            <person name="Bai Z."/>
            <person name="Luis Goicoechea J."/>
            <person name="Liang C."/>
            <person name="Chen C."/>
            <person name="Zhang W."/>
            <person name="Sun S."/>
            <person name="Liao Y."/>
            <person name="Zhang X."/>
            <person name="Yang L."/>
            <person name="Song C."/>
            <person name="Wang M."/>
            <person name="Shi J."/>
            <person name="Liu G."/>
            <person name="Liu J."/>
            <person name="Zhou H."/>
            <person name="Zhou W."/>
            <person name="Yu Q."/>
            <person name="An N."/>
            <person name="Chen Y."/>
            <person name="Cai Q."/>
            <person name="Wang B."/>
            <person name="Liu B."/>
            <person name="Min J."/>
            <person name="Huang Y."/>
            <person name="Wu H."/>
            <person name="Li Z."/>
            <person name="Zhang Y."/>
            <person name="Yin Y."/>
            <person name="Song W."/>
            <person name="Jiang J."/>
            <person name="Jackson S.A."/>
            <person name="Wing R.A."/>
            <person name="Wang J."/>
            <person name="Chen M."/>
        </authorList>
    </citation>
    <scope>NUCLEOTIDE SEQUENCE [LARGE SCALE GENOMIC DNA]</scope>
    <source>
        <strain evidence="1">cv. IRGC 101232</strain>
    </source>
</reference>
<accession>J3ME77</accession>
<dbReference type="HOGENOM" id="CLU_1176972_0_0_1"/>
<dbReference type="Gramene" id="OB06G23210.1">
    <property type="protein sequence ID" value="OB06G23210.1"/>
    <property type="gene ID" value="OB06G23210"/>
</dbReference>
<protein>
    <submittedName>
        <fullName evidence="1">Uncharacterized protein</fullName>
    </submittedName>
</protein>
<name>J3ME77_ORYBR</name>
<sequence length="236" mass="27016">MSITEGVAIRIDYTLCPHEMNKDQKLHTLSSAGSYSADAIPQHDGQNQMTSEDGLAQHDEDNLMANEADVTNHPIEQMQMTSEGIDEGKTRPTVPLIAAKFATECNIIVRNHILVLTHWKEYKKQPTIFTQFMMRIQTKFDVDANDLAIKKGCLEMMTYAVRQQCHKLKKKYFDPFQLHLCWDQISKVGAYTCGFQGDKFKDQGPNAFDLFKLCHYSKKNKGYTPTLHMAIVEDQY</sequence>